<dbReference type="HOGENOM" id="CLU_3242099_0_0_1"/>
<dbReference type="Gene3D" id="3.30.450.20">
    <property type="entry name" value="PAS domain"/>
    <property type="match status" value="1"/>
</dbReference>
<name>T0K6W8_COLGC</name>
<dbReference type="AlphaFoldDB" id="T0K6W8"/>
<evidence type="ECO:0000313" key="1">
    <source>
        <dbReference type="EMBL" id="EQB48708.1"/>
    </source>
</evidence>
<reference evidence="2" key="1">
    <citation type="journal article" date="2013" name="Mol. Plant Microbe Interact.">
        <title>Global aspects of pacC regulation of pathogenicity genes in Colletotrichum gloeosporioides as revealed by transcriptome analysis.</title>
        <authorList>
            <person name="Alkan N."/>
            <person name="Meng X."/>
            <person name="Friedlander G."/>
            <person name="Reuveni E."/>
            <person name="Sukno S."/>
            <person name="Sherman A."/>
            <person name="Thon M."/>
            <person name="Fluhr R."/>
            <person name="Prusky D."/>
        </authorList>
    </citation>
    <scope>NUCLEOTIDE SEQUENCE [LARGE SCALE GENOMIC DNA]</scope>
    <source>
        <strain evidence="2">Cg-14</strain>
    </source>
</reference>
<proteinExistence type="predicted"/>
<organism evidence="1 2">
    <name type="scientific">Colletotrichum gloeosporioides (strain Cg-14)</name>
    <name type="common">Anthracnose fungus</name>
    <name type="synonym">Glomerella cingulata</name>
    <dbReference type="NCBI Taxonomy" id="1237896"/>
    <lineage>
        <taxon>Eukaryota</taxon>
        <taxon>Fungi</taxon>
        <taxon>Dikarya</taxon>
        <taxon>Ascomycota</taxon>
        <taxon>Pezizomycotina</taxon>
        <taxon>Sordariomycetes</taxon>
        <taxon>Hypocreomycetidae</taxon>
        <taxon>Glomerellales</taxon>
        <taxon>Glomerellaceae</taxon>
        <taxon>Colletotrichum</taxon>
        <taxon>Colletotrichum gloeosporioides species complex</taxon>
    </lineage>
</organism>
<accession>T0K6W8</accession>
<sequence>MDMNGIRKTHPNPQKIGKRFAGDPCVLLFLFMIKMESSLGLWP</sequence>
<comment type="caution">
    <text evidence="1">The sequence shown here is derived from an EMBL/GenBank/DDBJ whole genome shotgun (WGS) entry which is preliminary data.</text>
</comment>
<evidence type="ECO:0000313" key="2">
    <source>
        <dbReference type="Proteomes" id="UP000015530"/>
    </source>
</evidence>
<gene>
    <name evidence="1" type="ORF">CGLO_12039</name>
</gene>
<protein>
    <submittedName>
        <fullName evidence="1">Uncharacterized protein</fullName>
    </submittedName>
</protein>
<dbReference type="Proteomes" id="UP000015530">
    <property type="component" value="Unassembled WGS sequence"/>
</dbReference>
<dbReference type="SUPFAM" id="SSF103190">
    <property type="entry name" value="Sensory domain-like"/>
    <property type="match status" value="1"/>
</dbReference>
<dbReference type="InterPro" id="IPR029151">
    <property type="entry name" value="Sensor-like_sf"/>
</dbReference>
<dbReference type="EMBL" id="AMYD01002552">
    <property type="protein sequence ID" value="EQB48708.1"/>
    <property type="molecule type" value="Genomic_DNA"/>
</dbReference>